<feature type="coiled-coil region" evidence="10">
    <location>
        <begin position="339"/>
        <end position="373"/>
    </location>
</feature>
<keyword evidence="5 9" id="KW-0227">DNA damage</keyword>
<dbReference type="OrthoDB" id="9806954at2"/>
<evidence type="ECO:0000256" key="5">
    <source>
        <dbReference type="ARBA" id="ARBA00022763"/>
    </source>
</evidence>
<dbReference type="NCBIfam" id="TIGR00634">
    <property type="entry name" value="recN"/>
    <property type="match status" value="1"/>
</dbReference>
<dbReference type="GO" id="GO:0006281">
    <property type="term" value="P:DNA repair"/>
    <property type="evidence" value="ECO:0007669"/>
    <property type="project" value="UniProtKB-KW"/>
</dbReference>
<dbReference type="Pfam" id="PF02463">
    <property type="entry name" value="SMC_N"/>
    <property type="match status" value="1"/>
</dbReference>
<dbReference type="SUPFAM" id="SSF52540">
    <property type="entry name" value="P-loop containing nucleoside triphosphate hydrolases"/>
    <property type="match status" value="2"/>
</dbReference>
<comment type="function">
    <text evidence="1 9">May be involved in recombinational repair of damaged DNA.</text>
</comment>
<keyword evidence="10" id="KW-0175">Coiled coil</keyword>
<keyword evidence="4" id="KW-0547">Nucleotide-binding</keyword>
<evidence type="ECO:0000256" key="9">
    <source>
        <dbReference type="PIRNR" id="PIRNR003128"/>
    </source>
</evidence>
<dbReference type="PANTHER" id="PTHR11059:SF0">
    <property type="entry name" value="DNA REPAIR PROTEIN RECN"/>
    <property type="match status" value="1"/>
</dbReference>
<dbReference type="Gene3D" id="3.40.50.300">
    <property type="entry name" value="P-loop containing nucleotide triphosphate hydrolases"/>
    <property type="match status" value="2"/>
</dbReference>
<evidence type="ECO:0000259" key="11">
    <source>
        <dbReference type="Pfam" id="PF02463"/>
    </source>
</evidence>
<sequence length="559" mass="62080">MLQELSIQNFAIIQKLNISFQPGMTVLTGETGAGKSIIIDAVGLLTGGRGSQDYIREGADKAVIQGLLDLQPSTDLQALLQEHSIPLDDQQLLIHRELHRTGRNVIRVNGTLVNASLLKQIGHYLVDIYGQNEQQELMQVDQHIRLLDQYGAKKIRPVLTAYQQAYQDYQQLTQTLKKHLADEHAWAQRLDMLTFQVNELQAADLQPDEEEHLTAEYQELSNFQDVLEGLSKAHEVLDGDWEPNGSQSIGTALAALEGIEDLSPKYGHLAENMREVYYNLQDVSSDILSVKDSLAFDPARLREVESRLDLIRGLEQKYGATVAEVLAHQAKVEAELDAMSGENQSVEGLKEKVEGAKKRSEELANQLHKKRQVAAKELTNQIHEQLRDLYMAKAEFSVIIKPTENLQLTGSDQVEFYIKTNEGERAKPLVKIASGGELSRMMLAIKTIFSQEQGTTAIIFDEVDTGVSGRVAQAIAEKIADIGQHSQVLTITHLPQVAALADHHFFIQKKVDAGRTQTMVTTLDETGRIDELARMLSGDKLTAAAKENARTLLASGQDK</sequence>
<keyword evidence="6" id="KW-0067">ATP-binding</keyword>
<dbReference type="GO" id="GO:0006310">
    <property type="term" value="P:DNA recombination"/>
    <property type="evidence" value="ECO:0007669"/>
    <property type="project" value="InterPro"/>
</dbReference>
<dbReference type="GO" id="GO:0009432">
    <property type="term" value="P:SOS response"/>
    <property type="evidence" value="ECO:0007669"/>
    <property type="project" value="TreeGrafter"/>
</dbReference>
<dbReference type="EMBL" id="JQAX01000002">
    <property type="protein sequence ID" value="KRN32550.1"/>
    <property type="molecule type" value="Genomic_DNA"/>
</dbReference>
<evidence type="ECO:0000256" key="7">
    <source>
        <dbReference type="ARBA" id="ARBA00023204"/>
    </source>
</evidence>
<comment type="caution">
    <text evidence="12">The sequence shown here is derived from an EMBL/GenBank/DDBJ whole genome shotgun (WGS) entry which is preliminary data.</text>
</comment>
<evidence type="ECO:0000256" key="4">
    <source>
        <dbReference type="ARBA" id="ARBA00022741"/>
    </source>
</evidence>
<evidence type="ECO:0000256" key="6">
    <source>
        <dbReference type="ARBA" id="ARBA00022840"/>
    </source>
</evidence>
<name>A0A0R2FZ66_9LACO</name>
<accession>A0A0R2FZ66</accession>
<evidence type="ECO:0000256" key="8">
    <source>
        <dbReference type="ARBA" id="ARBA00033408"/>
    </source>
</evidence>
<dbReference type="PIRSF" id="PIRSF003128">
    <property type="entry name" value="RecN"/>
    <property type="match status" value="1"/>
</dbReference>
<feature type="domain" description="RecF/RecN/SMC N-terminal" evidence="11">
    <location>
        <begin position="1"/>
        <end position="509"/>
    </location>
</feature>
<dbReference type="GO" id="GO:0043590">
    <property type="term" value="C:bacterial nucleoid"/>
    <property type="evidence" value="ECO:0007669"/>
    <property type="project" value="TreeGrafter"/>
</dbReference>
<evidence type="ECO:0000256" key="10">
    <source>
        <dbReference type="SAM" id="Coils"/>
    </source>
</evidence>
<dbReference type="STRING" id="1123500.GCA_000420365_00516"/>
<dbReference type="NCBIfam" id="NF008121">
    <property type="entry name" value="PRK10869.1"/>
    <property type="match status" value="1"/>
</dbReference>
<evidence type="ECO:0000313" key="12">
    <source>
        <dbReference type="EMBL" id="KRN32550.1"/>
    </source>
</evidence>
<gene>
    <name evidence="12" type="ORF">IV68_GL000905</name>
</gene>
<dbReference type="FunFam" id="3.40.50.300:FF:000356">
    <property type="entry name" value="DNA repair protein RecN"/>
    <property type="match status" value="1"/>
</dbReference>
<protein>
    <recommendedName>
        <fullName evidence="3 9">DNA repair protein RecN</fullName>
    </recommendedName>
    <alternativeName>
        <fullName evidence="8 9">Recombination protein N</fullName>
    </alternativeName>
</protein>
<organism evidence="12 13">
    <name type="scientific">Weissella halotolerans DSM 20190</name>
    <dbReference type="NCBI Taxonomy" id="1123500"/>
    <lineage>
        <taxon>Bacteria</taxon>
        <taxon>Bacillati</taxon>
        <taxon>Bacillota</taxon>
        <taxon>Bacilli</taxon>
        <taxon>Lactobacillales</taxon>
        <taxon>Lactobacillaceae</taxon>
        <taxon>Weissella</taxon>
    </lineage>
</organism>
<dbReference type="GO" id="GO:0005524">
    <property type="term" value="F:ATP binding"/>
    <property type="evidence" value="ECO:0007669"/>
    <property type="project" value="UniProtKB-KW"/>
</dbReference>
<evidence type="ECO:0000256" key="2">
    <source>
        <dbReference type="ARBA" id="ARBA00009441"/>
    </source>
</evidence>
<keyword evidence="7 9" id="KW-0234">DNA repair</keyword>
<dbReference type="FunFam" id="3.40.50.300:FF:000319">
    <property type="entry name" value="DNA repair protein RecN"/>
    <property type="match status" value="1"/>
</dbReference>
<evidence type="ECO:0000256" key="3">
    <source>
        <dbReference type="ARBA" id="ARBA00021315"/>
    </source>
</evidence>
<dbReference type="InterPro" id="IPR027417">
    <property type="entry name" value="P-loop_NTPase"/>
</dbReference>
<dbReference type="Proteomes" id="UP000051296">
    <property type="component" value="Unassembled WGS sequence"/>
</dbReference>
<dbReference type="eggNOG" id="COG0497">
    <property type="taxonomic scope" value="Bacteria"/>
</dbReference>
<proteinExistence type="inferred from homology"/>
<dbReference type="AlphaFoldDB" id="A0A0R2FZ66"/>
<dbReference type="PATRIC" id="fig|1123500.6.peg.911"/>
<dbReference type="RefSeq" id="WP_022791302.1">
    <property type="nucleotide sequence ID" value="NZ_ATUU01000002.1"/>
</dbReference>
<keyword evidence="13" id="KW-1185">Reference proteome</keyword>
<dbReference type="CDD" id="cd03241">
    <property type="entry name" value="ABC_RecN"/>
    <property type="match status" value="2"/>
</dbReference>
<dbReference type="InterPro" id="IPR003395">
    <property type="entry name" value="RecF/RecN/SMC_N"/>
</dbReference>
<evidence type="ECO:0000256" key="1">
    <source>
        <dbReference type="ARBA" id="ARBA00003618"/>
    </source>
</evidence>
<dbReference type="InParanoid" id="A0A0R2FZ66"/>
<dbReference type="InterPro" id="IPR004604">
    <property type="entry name" value="DNA_recomb/repair_RecN"/>
</dbReference>
<dbReference type="FunCoup" id="A0A0R2FZ66">
    <property type="interactions" value="247"/>
</dbReference>
<reference evidence="12 13" key="1">
    <citation type="journal article" date="2015" name="Genome Announc.">
        <title>Expanding the biotechnology potential of lactobacilli through comparative genomics of 213 strains and associated genera.</title>
        <authorList>
            <person name="Sun Z."/>
            <person name="Harris H.M."/>
            <person name="McCann A."/>
            <person name="Guo C."/>
            <person name="Argimon S."/>
            <person name="Zhang W."/>
            <person name="Yang X."/>
            <person name="Jeffery I.B."/>
            <person name="Cooney J.C."/>
            <person name="Kagawa T.F."/>
            <person name="Liu W."/>
            <person name="Song Y."/>
            <person name="Salvetti E."/>
            <person name="Wrobel A."/>
            <person name="Rasinkangas P."/>
            <person name="Parkhill J."/>
            <person name="Rea M.C."/>
            <person name="O'Sullivan O."/>
            <person name="Ritari J."/>
            <person name="Douillard F.P."/>
            <person name="Paul Ross R."/>
            <person name="Yang R."/>
            <person name="Briner A.E."/>
            <person name="Felis G.E."/>
            <person name="de Vos W.M."/>
            <person name="Barrangou R."/>
            <person name="Klaenhammer T.R."/>
            <person name="Caufield P.W."/>
            <person name="Cui Y."/>
            <person name="Zhang H."/>
            <person name="O'Toole P.W."/>
        </authorList>
    </citation>
    <scope>NUCLEOTIDE SEQUENCE [LARGE SCALE GENOMIC DNA]</scope>
    <source>
        <strain evidence="12 13">DSM 20190</strain>
    </source>
</reference>
<comment type="similarity">
    <text evidence="2 9">Belongs to the RecN family.</text>
</comment>
<dbReference type="PANTHER" id="PTHR11059">
    <property type="entry name" value="DNA REPAIR PROTEIN RECN"/>
    <property type="match status" value="1"/>
</dbReference>
<evidence type="ECO:0000313" key="13">
    <source>
        <dbReference type="Proteomes" id="UP000051296"/>
    </source>
</evidence>